<comment type="similarity">
    <text evidence="1 2">Belongs to the BioY family.</text>
</comment>
<evidence type="ECO:0000256" key="2">
    <source>
        <dbReference type="PIRNR" id="PIRNR016661"/>
    </source>
</evidence>
<keyword evidence="3" id="KW-0812">Transmembrane</keyword>
<dbReference type="Pfam" id="PF02632">
    <property type="entry name" value="BioY"/>
    <property type="match status" value="1"/>
</dbReference>
<dbReference type="PANTHER" id="PTHR34295">
    <property type="entry name" value="BIOTIN TRANSPORTER BIOY"/>
    <property type="match status" value="1"/>
</dbReference>
<dbReference type="EMBL" id="CP011307">
    <property type="protein sequence ID" value="ALP92812.1"/>
    <property type="molecule type" value="Genomic_DNA"/>
</dbReference>
<reference evidence="5" key="2">
    <citation type="submission" date="2015-04" db="EMBL/GenBank/DDBJ databases">
        <title>A butyrogenic pathway from the amino acid lysine in a human gut commensal.</title>
        <authorList>
            <person name="de Vos W.M."/>
            <person name="Bui N.T.P."/>
            <person name="Plugge C.M."/>
            <person name="Ritari J."/>
        </authorList>
    </citation>
    <scope>NUCLEOTIDE SEQUENCE [LARGE SCALE GENOMIC DNA]</scope>
    <source>
        <strain evidence="5">AF211</strain>
    </source>
</reference>
<dbReference type="KEGG" id="ibu:IB211_00417"/>
<sequence length="187" mass="19559">MRTNTRMLILAALFSALTAIGAFLKFPLGAMSVTLQFLFTAMAGVLLGARWGALSQAAYVVLGLVGLPIFTMGGGLGYVFQPSFGFLLGLIPSAWVMGKLTEGEAKLPRVVLACLVGLGVLYLVGLPYMYLILNVYLGKGLSAWTVVQIGMLVYLPGDALKIAATAAVYRPLRKALGPTAGTAAATN</sequence>
<reference evidence="4 5" key="1">
    <citation type="journal article" date="2015" name="Nat. Commun.">
        <title>Production of butyrate from lysine and the Amadori product fructoselysine by a human gut commensal.</title>
        <authorList>
            <person name="Bui T.P."/>
            <person name="Ritari J."/>
            <person name="Boeren S."/>
            <person name="de Waard P."/>
            <person name="Plugge C.M."/>
            <person name="de Vos W.M."/>
        </authorList>
    </citation>
    <scope>NUCLEOTIDE SEQUENCE [LARGE SCALE GENOMIC DNA]</scope>
    <source>
        <strain evidence="4 5">AF211</strain>
    </source>
</reference>
<feature type="transmembrane region" description="Helical" evidence="3">
    <location>
        <begin position="56"/>
        <end position="73"/>
    </location>
</feature>
<keyword evidence="2" id="KW-0813">Transport</keyword>
<dbReference type="PIRSF" id="PIRSF016661">
    <property type="entry name" value="BioY"/>
    <property type="match status" value="1"/>
</dbReference>
<comment type="subcellular location">
    <subcellularLocation>
        <location evidence="2">Cell membrane</location>
        <topology evidence="2">Multi-pass membrane protein</topology>
    </subcellularLocation>
</comment>
<evidence type="ECO:0000256" key="1">
    <source>
        <dbReference type="ARBA" id="ARBA00010692"/>
    </source>
</evidence>
<dbReference type="PATRIC" id="fig|1297617.4.peg.422"/>
<evidence type="ECO:0000313" key="4">
    <source>
        <dbReference type="EMBL" id="ALP92812.1"/>
    </source>
</evidence>
<dbReference type="GO" id="GO:0005886">
    <property type="term" value="C:plasma membrane"/>
    <property type="evidence" value="ECO:0007669"/>
    <property type="project" value="UniProtKB-SubCell"/>
</dbReference>
<feature type="transmembrane region" description="Helical" evidence="3">
    <location>
        <begin position="79"/>
        <end position="98"/>
    </location>
</feature>
<organism evidence="4 5">
    <name type="scientific">Intestinimonas butyriciproducens</name>
    <dbReference type="NCBI Taxonomy" id="1297617"/>
    <lineage>
        <taxon>Bacteria</taxon>
        <taxon>Bacillati</taxon>
        <taxon>Bacillota</taxon>
        <taxon>Clostridia</taxon>
        <taxon>Eubacteriales</taxon>
        <taxon>Intestinimonas</taxon>
    </lineage>
</organism>
<accession>A0A0S2W0D0</accession>
<feature type="transmembrane region" description="Helical" evidence="3">
    <location>
        <begin position="31"/>
        <end position="49"/>
    </location>
</feature>
<evidence type="ECO:0000256" key="3">
    <source>
        <dbReference type="SAM" id="Phobius"/>
    </source>
</evidence>
<proteinExistence type="inferred from homology"/>
<gene>
    <name evidence="4" type="ORF">IB211_00417</name>
</gene>
<dbReference type="RefSeq" id="WP_058116935.1">
    <property type="nucleotide sequence ID" value="NZ_CAMREZ010000006.1"/>
</dbReference>
<keyword evidence="2" id="KW-1003">Cell membrane</keyword>
<dbReference type="eggNOG" id="COG1268">
    <property type="taxonomic scope" value="Bacteria"/>
</dbReference>
<keyword evidence="3" id="KW-1133">Transmembrane helix</keyword>
<dbReference type="InterPro" id="IPR003784">
    <property type="entry name" value="BioY"/>
</dbReference>
<protein>
    <recommendedName>
        <fullName evidence="2">Biotin transporter</fullName>
    </recommendedName>
</protein>
<dbReference type="GO" id="GO:0015225">
    <property type="term" value="F:biotin transmembrane transporter activity"/>
    <property type="evidence" value="ECO:0007669"/>
    <property type="project" value="UniProtKB-UniRule"/>
</dbReference>
<dbReference type="Proteomes" id="UP000064844">
    <property type="component" value="Chromosome"/>
</dbReference>
<dbReference type="STRING" id="1297617.IB211_00417"/>
<name>A0A0S2W0D0_9FIRM</name>
<dbReference type="PANTHER" id="PTHR34295:SF1">
    <property type="entry name" value="BIOTIN TRANSPORTER BIOY"/>
    <property type="match status" value="1"/>
</dbReference>
<keyword evidence="5" id="KW-1185">Reference proteome</keyword>
<dbReference type="AlphaFoldDB" id="A0A0S2W0D0"/>
<evidence type="ECO:0000313" key="5">
    <source>
        <dbReference type="Proteomes" id="UP000064844"/>
    </source>
</evidence>
<feature type="transmembrane region" description="Helical" evidence="3">
    <location>
        <begin position="110"/>
        <end position="130"/>
    </location>
</feature>
<dbReference type="Gene3D" id="1.10.1760.20">
    <property type="match status" value="1"/>
</dbReference>
<keyword evidence="2 3" id="KW-0472">Membrane</keyword>